<dbReference type="Proteomes" id="UP001056120">
    <property type="component" value="Linkage Group LG03"/>
</dbReference>
<accession>A0ACB9JKU3</accession>
<dbReference type="EMBL" id="CM042020">
    <property type="protein sequence ID" value="KAI3820321.1"/>
    <property type="molecule type" value="Genomic_DNA"/>
</dbReference>
<evidence type="ECO:0000313" key="2">
    <source>
        <dbReference type="Proteomes" id="UP001056120"/>
    </source>
</evidence>
<reference evidence="2" key="1">
    <citation type="journal article" date="2022" name="Mol. Ecol. Resour.">
        <title>The genomes of chicory, endive, great burdock and yacon provide insights into Asteraceae palaeo-polyploidization history and plant inulin production.</title>
        <authorList>
            <person name="Fan W."/>
            <person name="Wang S."/>
            <person name="Wang H."/>
            <person name="Wang A."/>
            <person name="Jiang F."/>
            <person name="Liu H."/>
            <person name="Zhao H."/>
            <person name="Xu D."/>
            <person name="Zhang Y."/>
        </authorList>
    </citation>
    <scope>NUCLEOTIDE SEQUENCE [LARGE SCALE GENOMIC DNA]</scope>
    <source>
        <strain evidence="2">cv. Yunnan</strain>
    </source>
</reference>
<name>A0ACB9JKU3_9ASTR</name>
<organism evidence="1 2">
    <name type="scientific">Smallanthus sonchifolius</name>
    <dbReference type="NCBI Taxonomy" id="185202"/>
    <lineage>
        <taxon>Eukaryota</taxon>
        <taxon>Viridiplantae</taxon>
        <taxon>Streptophyta</taxon>
        <taxon>Embryophyta</taxon>
        <taxon>Tracheophyta</taxon>
        <taxon>Spermatophyta</taxon>
        <taxon>Magnoliopsida</taxon>
        <taxon>eudicotyledons</taxon>
        <taxon>Gunneridae</taxon>
        <taxon>Pentapetalae</taxon>
        <taxon>asterids</taxon>
        <taxon>campanulids</taxon>
        <taxon>Asterales</taxon>
        <taxon>Asteraceae</taxon>
        <taxon>Asteroideae</taxon>
        <taxon>Heliantheae alliance</taxon>
        <taxon>Millerieae</taxon>
        <taxon>Smallanthus</taxon>
    </lineage>
</organism>
<gene>
    <name evidence="1" type="ORF">L1987_07866</name>
</gene>
<keyword evidence="2" id="KW-1185">Reference proteome</keyword>
<evidence type="ECO:0000313" key="1">
    <source>
        <dbReference type="EMBL" id="KAI3820321.1"/>
    </source>
</evidence>
<proteinExistence type="predicted"/>
<reference evidence="1 2" key="2">
    <citation type="journal article" date="2022" name="Mol. Ecol. Resour.">
        <title>The genomes of chicory, endive, great burdock and yacon provide insights into Asteraceae paleo-polyploidization history and plant inulin production.</title>
        <authorList>
            <person name="Fan W."/>
            <person name="Wang S."/>
            <person name="Wang H."/>
            <person name="Wang A."/>
            <person name="Jiang F."/>
            <person name="Liu H."/>
            <person name="Zhao H."/>
            <person name="Xu D."/>
            <person name="Zhang Y."/>
        </authorList>
    </citation>
    <scope>NUCLEOTIDE SEQUENCE [LARGE SCALE GENOMIC DNA]</scope>
    <source>
        <strain evidence="2">cv. Yunnan</strain>
        <tissue evidence="1">Leaves</tissue>
    </source>
</reference>
<protein>
    <submittedName>
        <fullName evidence="1">Uncharacterized protein</fullName>
    </submittedName>
</protein>
<comment type="caution">
    <text evidence="1">The sequence shown here is derived from an EMBL/GenBank/DDBJ whole genome shotgun (WGS) entry which is preliminary data.</text>
</comment>
<sequence>MNQPCLGIIPAFEDFNLLHCLMSRSVRGQILVYKYKSYKVKKKLRNTKFFRLAAVRSGPAKLCTFCREKE</sequence>